<dbReference type="FunFam" id="2.130.10.10:FF:000979">
    <property type="entry name" value="WD repeat domain 60"/>
    <property type="match status" value="1"/>
</dbReference>
<feature type="region of interest" description="Disordered" evidence="1">
    <location>
        <begin position="24"/>
        <end position="377"/>
    </location>
</feature>
<evidence type="ECO:0000256" key="1">
    <source>
        <dbReference type="SAM" id="MobiDB-lite"/>
    </source>
</evidence>
<dbReference type="PANTHER" id="PTHR16022">
    <property type="entry name" value="WD REPEAT DOMAIN 60"/>
    <property type="match status" value="1"/>
</dbReference>
<dbReference type="SMART" id="SM00320">
    <property type="entry name" value="WD40"/>
    <property type="match status" value="3"/>
</dbReference>
<dbReference type="Pfam" id="PF00400">
    <property type="entry name" value="WD40"/>
    <property type="match status" value="1"/>
</dbReference>
<evidence type="ECO:0000313" key="3">
    <source>
        <dbReference type="RefSeq" id="XP_032340249.1"/>
    </source>
</evidence>
<dbReference type="PANTHER" id="PTHR16022:SF0">
    <property type="entry name" value="CYTOPLASMIC DYNEIN 2 INTERMEDIATE CHAIN 1"/>
    <property type="match status" value="1"/>
</dbReference>
<accession>A0A8B8TDF2</accession>
<dbReference type="GeneID" id="102519824"/>
<name>A0A8B8TDF2_CAMFR</name>
<gene>
    <name evidence="3" type="primary">WDR60</name>
</gene>
<dbReference type="KEGG" id="cfr:102519824"/>
<organism evidence="2 3">
    <name type="scientific">Camelus ferus</name>
    <name type="common">Wild bactrian camel</name>
    <name type="synonym">Camelus bactrianus ferus</name>
    <dbReference type="NCBI Taxonomy" id="419612"/>
    <lineage>
        <taxon>Eukaryota</taxon>
        <taxon>Metazoa</taxon>
        <taxon>Chordata</taxon>
        <taxon>Craniata</taxon>
        <taxon>Vertebrata</taxon>
        <taxon>Euteleostomi</taxon>
        <taxon>Mammalia</taxon>
        <taxon>Eutheria</taxon>
        <taxon>Laurasiatheria</taxon>
        <taxon>Artiodactyla</taxon>
        <taxon>Tylopoda</taxon>
        <taxon>Camelidae</taxon>
        <taxon>Camelus</taxon>
    </lineage>
</organism>
<dbReference type="RefSeq" id="XP_032340249.1">
    <property type="nucleotide sequence ID" value="XM_032484358.1"/>
</dbReference>
<dbReference type="GO" id="GO:0045504">
    <property type="term" value="F:dynein heavy chain binding"/>
    <property type="evidence" value="ECO:0007669"/>
    <property type="project" value="InterPro"/>
</dbReference>
<reference evidence="3" key="1">
    <citation type="submission" date="2025-08" db="UniProtKB">
        <authorList>
            <consortium name="RefSeq"/>
        </authorList>
    </citation>
    <scope>IDENTIFICATION</scope>
    <source>
        <tissue evidence="3">Ear skin</tissue>
    </source>
</reference>
<dbReference type="GO" id="GO:0005929">
    <property type="term" value="C:cilium"/>
    <property type="evidence" value="ECO:0007669"/>
    <property type="project" value="GOC"/>
</dbReference>
<feature type="region of interest" description="Disordered" evidence="1">
    <location>
        <begin position="546"/>
        <end position="575"/>
    </location>
</feature>
<feature type="compositionally biased region" description="Basic and acidic residues" evidence="1">
    <location>
        <begin position="152"/>
        <end position="224"/>
    </location>
</feature>
<feature type="compositionally biased region" description="Basic and acidic residues" evidence="1">
    <location>
        <begin position="319"/>
        <end position="367"/>
    </location>
</feature>
<dbReference type="InterPro" id="IPR042505">
    <property type="entry name" value="DYNC2I1"/>
</dbReference>
<dbReference type="InterPro" id="IPR036322">
    <property type="entry name" value="WD40_repeat_dom_sf"/>
</dbReference>
<dbReference type="GO" id="GO:0005868">
    <property type="term" value="C:cytoplasmic dynein complex"/>
    <property type="evidence" value="ECO:0007669"/>
    <property type="project" value="InterPro"/>
</dbReference>
<protein>
    <submittedName>
        <fullName evidence="3">LOW QUALITY PROTEIN: WD repeat-containing protein 60</fullName>
    </submittedName>
</protein>
<sequence>MEPGKRRTKDDTWKADDLRKYLWAAQSAGPKEDKKHREKQPQKDLETDLPECREHRRRDPEREARCRDRVAEREKPHRLQDQDQDRHRNRRKDTRSRDREKPKEGHREQAAAEKAPSRGKEREKGDHRAWRDGLRQAAGCHNLLGQDTQGRPPDRPERRTQAVSKARPEEREPKGEEPEGDDKERERRYRERKLRYGDSRDNPLKYWLHQEEGERPHRWQEERKRREKSRARERRDKSAKDSSRLLSDRGGEERRRDRRLTEGFPSEDERPRGHADRKDRPWREEQWRRAAKNGEHRSRGAGSKKDETSSQHAENLGRNNERDKDSRRKHGREEGALEWKLARRRGSEEAVEIGKEDADSENCRAGEHTVGFEGDFEDYEDDFEVCDGDEDSGLDALESAEMAEELPPARRREIEEIRKAIHAENERVGELSPKLLESPGRVERGRGAGPGANNSPSQTPVCGILVDFATASHRQKSRTQALKQKTRSTKLLRLIDLDFSFTFSLLDLPPVNEYDMYIRSFGKKNTKQAYVQCNEDHVERDVQTEEVETREVWTQHPGEGAAVSGGSDRGGPGGAAVVPKVDTPRLCSFLRAACQVIAVLLEEDRVAAEPSWPPRAQDCTLPLSDGSVPFNTGLLFLQNRRVTCVHASQAQRRTVVSVHGLPGKAAAPLLDSRHLLCVWDIWQPSGPQKVLLCESEVTCCCFSPCKAFLLFAGTAHGSVLVWDLREDARIHCSLKLSGCSWTFRTSTVFYWSRAGITDPFQGMLRQRPATVGCPFLLNLGLQVLSEMTFSFKSIWIKSIWHIRACAPMAEAAHRGLKEEKWLPLASKGTGSTGPARTSNGVLTSVNHRSPLRAIEPVSASVCKRQSCVLSPFSAPEETSGLSFHIASLDESGVLNVWVVVELPRADLAGSISDLGLIPGGRIKLLHSTAVHLGGSLFHKGDEFWVSTQTLNVKFLPSDPDRFVVGTDMGLVCHSTRQERRVFPRLFRPQQQGVRPVRVNVVDFSPFGEPVFLAGCSDGSLRLHQLTAELPRLQWDHSTGGHAINGLHWSLTRPAMFLVWDDASCIYVWDLLESDLGPVAKQSVSPDRLVAMTVVGEAEKTRGSFLALVLARASGSVDVQYLRREWATPAGDERRRLRLLLQEAP</sequence>
<dbReference type="CTD" id="55112"/>
<dbReference type="GO" id="GO:0045503">
    <property type="term" value="F:dynein light chain binding"/>
    <property type="evidence" value="ECO:0007669"/>
    <property type="project" value="InterPro"/>
</dbReference>
<feature type="compositionally biased region" description="Basic and acidic residues" evidence="1">
    <location>
        <begin position="30"/>
        <end position="86"/>
    </location>
</feature>
<dbReference type="InterPro" id="IPR001680">
    <property type="entry name" value="WD40_rpt"/>
</dbReference>
<feature type="compositionally biased region" description="Basic and acidic residues" evidence="1">
    <location>
        <begin position="95"/>
        <end position="134"/>
    </location>
</feature>
<feature type="compositionally biased region" description="Basic and acidic residues" evidence="1">
    <location>
        <begin position="233"/>
        <end position="309"/>
    </location>
</feature>
<evidence type="ECO:0000313" key="2">
    <source>
        <dbReference type="Proteomes" id="UP000694856"/>
    </source>
</evidence>
<dbReference type="InterPro" id="IPR015943">
    <property type="entry name" value="WD40/YVTN_repeat-like_dom_sf"/>
</dbReference>
<dbReference type="SUPFAM" id="SSF50978">
    <property type="entry name" value="WD40 repeat-like"/>
    <property type="match status" value="1"/>
</dbReference>
<feature type="region of interest" description="Disordered" evidence="1">
    <location>
        <begin position="438"/>
        <end position="459"/>
    </location>
</feature>
<proteinExistence type="predicted"/>
<dbReference type="GO" id="GO:0042073">
    <property type="term" value="P:intraciliary transport"/>
    <property type="evidence" value="ECO:0007669"/>
    <property type="project" value="InterPro"/>
</dbReference>
<keyword evidence="2" id="KW-1185">Reference proteome</keyword>
<dbReference type="Proteomes" id="UP000694856">
    <property type="component" value="Chromosome 7"/>
</dbReference>
<dbReference type="AlphaFoldDB" id="A0A8B8TDF2"/>
<dbReference type="Gene3D" id="2.130.10.10">
    <property type="entry name" value="YVTN repeat-like/Quinoprotein amine dehydrogenase"/>
    <property type="match status" value="2"/>
</dbReference>